<dbReference type="PROSITE" id="PS51186">
    <property type="entry name" value="GNAT"/>
    <property type="match status" value="1"/>
</dbReference>
<accession>A0A4R6C4P6</accession>
<comment type="caution">
    <text evidence="2">The sequence shown here is derived from an EMBL/GenBank/DDBJ whole genome shotgun (WGS) entry which is preliminary data.</text>
</comment>
<reference evidence="2 3" key="1">
    <citation type="submission" date="2019-01" db="EMBL/GenBank/DDBJ databases">
        <title>Draft genome sequences of Macrococcus caseolyticus, Macrococcus canis, Macrococcus bohemicus and Macrococcus goetzii.</title>
        <authorList>
            <person name="Mazhar S."/>
            <person name="Altermann E."/>
            <person name="Hill C."/>
            <person name="Mcauliffe O."/>
        </authorList>
    </citation>
    <scope>NUCLEOTIDE SEQUENCE [LARGE SCALE GENOMIC DNA]</scope>
    <source>
        <strain evidence="2 3">DPC7162</strain>
    </source>
</reference>
<name>A0A4R6C4P6_9STAP</name>
<organism evidence="2 3">
    <name type="scientific">Macrococcoides canis</name>
    <dbReference type="NCBI Taxonomy" id="1855823"/>
    <lineage>
        <taxon>Bacteria</taxon>
        <taxon>Bacillati</taxon>
        <taxon>Bacillota</taxon>
        <taxon>Bacilli</taxon>
        <taxon>Bacillales</taxon>
        <taxon>Staphylococcaceae</taxon>
        <taxon>Macrococcoides</taxon>
    </lineage>
</organism>
<dbReference type="CDD" id="cd04301">
    <property type="entry name" value="NAT_SF"/>
    <property type="match status" value="1"/>
</dbReference>
<sequence length="252" mass="29768">MLSFRDTHNSADILEENARYIHYHTPSQLIKYYANYFEYKEMPTLELFKEDLSYQREFHMKHRQQHLLFIFPDNEVIPESIVTYAKDYGCNLEMMELYELKHPKQLRYNDDVVSEVVTQDGPIFDDFLKVCAAGESEYGEDFVNLKEETHRRDLLNSKILQIVAYIDNTPAGKIEAIMEEDTVEIDDFYVIEAYRRRGIGSRLQEAVYNHAHGKQVFLIADGNDTARDMYMRQGYHKIAERYELLLAPHSND</sequence>
<dbReference type="InterPro" id="IPR000182">
    <property type="entry name" value="GNAT_dom"/>
</dbReference>
<evidence type="ECO:0000313" key="2">
    <source>
        <dbReference type="EMBL" id="TDM16577.1"/>
    </source>
</evidence>
<protein>
    <submittedName>
        <fullName evidence="2">N-acetyltransferase</fullName>
    </submittedName>
</protein>
<dbReference type="Gene3D" id="3.40.630.30">
    <property type="match status" value="1"/>
</dbReference>
<dbReference type="GO" id="GO:0016747">
    <property type="term" value="F:acyltransferase activity, transferring groups other than amino-acyl groups"/>
    <property type="evidence" value="ECO:0007669"/>
    <property type="project" value="InterPro"/>
</dbReference>
<dbReference type="EMBL" id="SDQG01000004">
    <property type="protein sequence ID" value="TDM16577.1"/>
    <property type="molecule type" value="Genomic_DNA"/>
</dbReference>
<gene>
    <name evidence="2" type="ORF">ETI04_07725</name>
</gene>
<dbReference type="Pfam" id="PF00583">
    <property type="entry name" value="Acetyltransf_1"/>
    <property type="match status" value="1"/>
</dbReference>
<evidence type="ECO:0000313" key="3">
    <source>
        <dbReference type="Proteomes" id="UP000294865"/>
    </source>
</evidence>
<proteinExistence type="predicted"/>
<keyword evidence="2" id="KW-0808">Transferase</keyword>
<feature type="domain" description="N-acetyltransferase" evidence="1">
    <location>
        <begin position="111"/>
        <end position="252"/>
    </location>
</feature>
<dbReference type="SUPFAM" id="SSF55729">
    <property type="entry name" value="Acyl-CoA N-acyltransferases (Nat)"/>
    <property type="match status" value="1"/>
</dbReference>
<dbReference type="RefSeq" id="WP_133419887.1">
    <property type="nucleotide sequence ID" value="NZ_SDGR01000004.1"/>
</dbReference>
<dbReference type="Proteomes" id="UP000294865">
    <property type="component" value="Unassembled WGS sequence"/>
</dbReference>
<evidence type="ECO:0000259" key="1">
    <source>
        <dbReference type="PROSITE" id="PS51186"/>
    </source>
</evidence>
<dbReference type="AlphaFoldDB" id="A0A4R6C4P6"/>
<dbReference type="InterPro" id="IPR040549">
    <property type="entry name" value="DUF5613"/>
</dbReference>
<dbReference type="InterPro" id="IPR016181">
    <property type="entry name" value="Acyl_CoA_acyltransferase"/>
</dbReference>
<dbReference type="Pfam" id="PF18467">
    <property type="entry name" value="DUF5613"/>
    <property type="match status" value="1"/>
</dbReference>